<dbReference type="HAMAP" id="MF_01161">
    <property type="entry name" value="tRNA_Ile_lys_synt"/>
    <property type="match status" value="1"/>
</dbReference>
<comment type="domain">
    <text evidence="6">The N-terminal region contains the highly conserved SGGXDS motif, predicted to be a P-loop motif involved in ATP binding.</text>
</comment>
<dbReference type="PANTHER" id="PTHR43033:SF1">
    <property type="entry name" value="TRNA(ILE)-LYSIDINE SYNTHASE-RELATED"/>
    <property type="match status" value="1"/>
</dbReference>
<dbReference type="Gene3D" id="3.40.50.620">
    <property type="entry name" value="HUPs"/>
    <property type="match status" value="1"/>
</dbReference>
<comment type="subcellular location">
    <subcellularLocation>
        <location evidence="6">Cytoplasm</location>
    </subcellularLocation>
</comment>
<comment type="similarity">
    <text evidence="6">Belongs to the tRNA(Ile)-lysidine synthase family.</text>
</comment>
<keyword evidence="3 6" id="KW-0547">Nucleotide-binding</keyword>
<evidence type="ECO:0000259" key="7">
    <source>
        <dbReference type="Pfam" id="PF01171"/>
    </source>
</evidence>
<dbReference type="Pfam" id="PF01171">
    <property type="entry name" value="ATP_bind_3"/>
    <property type="match status" value="1"/>
</dbReference>
<dbReference type="AlphaFoldDB" id="A0A3D9BZL5"/>
<keyword evidence="1 6" id="KW-0436">Ligase</keyword>
<evidence type="ECO:0000256" key="2">
    <source>
        <dbReference type="ARBA" id="ARBA00022694"/>
    </source>
</evidence>
<dbReference type="Proteomes" id="UP000257131">
    <property type="component" value="Unassembled WGS sequence"/>
</dbReference>
<feature type="domain" description="tRNA(Ile)-lysidine/2-thiocytidine synthase N-terminal" evidence="7">
    <location>
        <begin position="23"/>
        <end position="199"/>
    </location>
</feature>
<dbReference type="RefSeq" id="WP_115977981.1">
    <property type="nucleotide sequence ID" value="NZ_QOHR01000001.1"/>
</dbReference>
<keyword evidence="4 6" id="KW-0067">ATP-binding</keyword>
<evidence type="ECO:0000256" key="4">
    <source>
        <dbReference type="ARBA" id="ARBA00022840"/>
    </source>
</evidence>
<evidence type="ECO:0000256" key="1">
    <source>
        <dbReference type="ARBA" id="ARBA00022598"/>
    </source>
</evidence>
<organism evidence="8 9">
    <name type="scientific">Rhodosalinus sediminis</name>
    <dbReference type="NCBI Taxonomy" id="1940533"/>
    <lineage>
        <taxon>Bacteria</taxon>
        <taxon>Pseudomonadati</taxon>
        <taxon>Pseudomonadota</taxon>
        <taxon>Alphaproteobacteria</taxon>
        <taxon>Rhodobacterales</taxon>
        <taxon>Paracoccaceae</taxon>
        <taxon>Rhodosalinus</taxon>
    </lineage>
</organism>
<dbReference type="InterPro" id="IPR012795">
    <property type="entry name" value="tRNA_Ile_lys_synt_N"/>
</dbReference>
<keyword evidence="6" id="KW-0963">Cytoplasm</keyword>
<comment type="catalytic activity">
    <reaction evidence="5 6">
        <text>cytidine(34) in tRNA(Ile2) + L-lysine + ATP = lysidine(34) in tRNA(Ile2) + AMP + diphosphate + H(+)</text>
        <dbReference type="Rhea" id="RHEA:43744"/>
        <dbReference type="Rhea" id="RHEA-COMP:10625"/>
        <dbReference type="Rhea" id="RHEA-COMP:10670"/>
        <dbReference type="ChEBI" id="CHEBI:15378"/>
        <dbReference type="ChEBI" id="CHEBI:30616"/>
        <dbReference type="ChEBI" id="CHEBI:32551"/>
        <dbReference type="ChEBI" id="CHEBI:33019"/>
        <dbReference type="ChEBI" id="CHEBI:82748"/>
        <dbReference type="ChEBI" id="CHEBI:83665"/>
        <dbReference type="ChEBI" id="CHEBI:456215"/>
        <dbReference type="EC" id="6.3.4.19"/>
    </reaction>
</comment>
<dbReference type="PANTHER" id="PTHR43033">
    <property type="entry name" value="TRNA(ILE)-LYSIDINE SYNTHASE-RELATED"/>
    <property type="match status" value="1"/>
</dbReference>
<comment type="caution">
    <text evidence="8">The sequence shown here is derived from an EMBL/GenBank/DDBJ whole genome shotgun (WGS) entry which is preliminary data.</text>
</comment>
<evidence type="ECO:0000313" key="8">
    <source>
        <dbReference type="EMBL" id="REC58938.1"/>
    </source>
</evidence>
<protein>
    <recommendedName>
        <fullName evidence="6">tRNA(Ile)-lysidine synthase</fullName>
        <ecNumber evidence="6">6.3.4.19</ecNumber>
    </recommendedName>
    <alternativeName>
        <fullName evidence="6">tRNA(Ile)-2-lysyl-cytidine synthase</fullName>
    </alternativeName>
    <alternativeName>
        <fullName evidence="6">tRNA(Ile)-lysidine synthetase</fullName>
    </alternativeName>
</protein>
<comment type="function">
    <text evidence="6">Ligates lysine onto the cytidine present at position 34 of the AUA codon-specific tRNA(Ile) that contains the anticodon CAU, in an ATP-dependent manner. Cytidine is converted to lysidine, thus changing the amino acid specificity of the tRNA from methionine to isoleucine.</text>
</comment>
<evidence type="ECO:0000256" key="6">
    <source>
        <dbReference type="HAMAP-Rule" id="MF_01161"/>
    </source>
</evidence>
<dbReference type="OrthoDB" id="9807403at2"/>
<dbReference type="GO" id="GO:0005524">
    <property type="term" value="F:ATP binding"/>
    <property type="evidence" value="ECO:0007669"/>
    <property type="project" value="UniProtKB-UniRule"/>
</dbReference>
<dbReference type="InterPro" id="IPR011063">
    <property type="entry name" value="TilS/TtcA_N"/>
</dbReference>
<dbReference type="EC" id="6.3.4.19" evidence="6"/>
<keyword evidence="2 6" id="KW-0819">tRNA processing</keyword>
<proteinExistence type="inferred from homology"/>
<reference evidence="8 9" key="1">
    <citation type="journal article" date="2017" name="Int. J. Syst. Evol. Microbiol.">
        <title>Rhodosalinus sediminis gen. nov., sp. nov., isolated from marine saltern.</title>
        <authorList>
            <person name="Guo L.Y."/>
            <person name="Ling S.K."/>
            <person name="Li C.M."/>
            <person name="Chen G.J."/>
            <person name="Du Z.J."/>
        </authorList>
    </citation>
    <scope>NUCLEOTIDE SEQUENCE [LARGE SCALE GENOMIC DNA]</scope>
    <source>
        <strain evidence="8 9">WDN1C137</strain>
    </source>
</reference>
<gene>
    <name evidence="6 8" type="primary">tilS</name>
    <name evidence="8" type="ORF">DRV84_01575</name>
</gene>
<dbReference type="GO" id="GO:0006400">
    <property type="term" value="P:tRNA modification"/>
    <property type="evidence" value="ECO:0007669"/>
    <property type="project" value="UniProtKB-UniRule"/>
</dbReference>
<name>A0A3D9BZL5_9RHOB</name>
<evidence type="ECO:0000256" key="5">
    <source>
        <dbReference type="ARBA" id="ARBA00048539"/>
    </source>
</evidence>
<dbReference type="GO" id="GO:0032267">
    <property type="term" value="F:tRNA(Ile)-lysidine synthase activity"/>
    <property type="evidence" value="ECO:0007669"/>
    <property type="project" value="UniProtKB-EC"/>
</dbReference>
<dbReference type="InterPro" id="IPR014729">
    <property type="entry name" value="Rossmann-like_a/b/a_fold"/>
</dbReference>
<dbReference type="InterPro" id="IPR012094">
    <property type="entry name" value="tRNA_Ile_lys_synt"/>
</dbReference>
<feature type="binding site" evidence="6">
    <location>
        <begin position="27"/>
        <end position="32"/>
    </location>
    <ligand>
        <name>ATP</name>
        <dbReference type="ChEBI" id="CHEBI:30616"/>
    </ligand>
</feature>
<dbReference type="NCBIfam" id="TIGR02432">
    <property type="entry name" value="lysidine_TilS_N"/>
    <property type="match status" value="1"/>
</dbReference>
<dbReference type="EMBL" id="QOHR01000001">
    <property type="protein sequence ID" value="REC58938.1"/>
    <property type="molecule type" value="Genomic_DNA"/>
</dbReference>
<dbReference type="GO" id="GO:0005737">
    <property type="term" value="C:cytoplasm"/>
    <property type="evidence" value="ECO:0007669"/>
    <property type="project" value="UniProtKB-SubCell"/>
</dbReference>
<evidence type="ECO:0000313" key="9">
    <source>
        <dbReference type="Proteomes" id="UP000257131"/>
    </source>
</evidence>
<sequence length="414" mass="42940">MTLDRRAAAALDRLLPEVPERLGVAVSGGGDSMALLHLCQTWTAARGVALAAITVDHGLRPEAAAEAALAAQACAALGVPHETRAWAGWDGRGNLQDAARQARRALIADWAGERGVGAVALGHTLDDQAETVLMRLARGSGVDGLSGMAEAARDRGTLWLRPLLEVRRDELRAWLRRRDIPWADDPSNADERFARVRARAILAACAPLGLDAPRLARTARSMRRARAALAAAAQDLAARAAEVTAGAVALDRAALAAAPEETRLRVIAGAIALIGGRAYRPRLDALEALAEAGTGTLHGCRAVSVEGRLWIAREAAVVADLTARPGAIWDRRWRVTGPRADAAVGTLGPEGLAECPGWPATGLPAAVLEASPAVRDGADLVAAPVAAPEAAAAAGWRAEPVLGACDLAARLGAH</sequence>
<dbReference type="CDD" id="cd01992">
    <property type="entry name" value="TilS_N"/>
    <property type="match status" value="1"/>
</dbReference>
<dbReference type="SUPFAM" id="SSF52402">
    <property type="entry name" value="Adenine nucleotide alpha hydrolases-like"/>
    <property type="match status" value="1"/>
</dbReference>
<evidence type="ECO:0000256" key="3">
    <source>
        <dbReference type="ARBA" id="ARBA00022741"/>
    </source>
</evidence>
<keyword evidence="9" id="KW-1185">Reference proteome</keyword>
<accession>A0A3D9BZL5</accession>